<evidence type="ECO:0008006" key="5">
    <source>
        <dbReference type="Google" id="ProtNLM"/>
    </source>
</evidence>
<feature type="transmembrane region" description="Helical" evidence="2">
    <location>
        <begin position="56"/>
        <end position="75"/>
    </location>
</feature>
<keyword evidence="2" id="KW-1133">Transmembrane helix</keyword>
<dbReference type="PANTHER" id="PTHR33365">
    <property type="entry name" value="YALI0B05434P"/>
    <property type="match status" value="1"/>
</dbReference>
<name>A0A0M8NYJ8_9EURO</name>
<dbReference type="GO" id="GO:0043386">
    <property type="term" value="P:mycotoxin biosynthetic process"/>
    <property type="evidence" value="ECO:0007669"/>
    <property type="project" value="InterPro"/>
</dbReference>
<evidence type="ECO:0000313" key="3">
    <source>
        <dbReference type="EMBL" id="KOS36991.1"/>
    </source>
</evidence>
<comment type="similarity">
    <text evidence="1">Belongs to the ustYa family.</text>
</comment>
<evidence type="ECO:0000256" key="1">
    <source>
        <dbReference type="ARBA" id="ARBA00035112"/>
    </source>
</evidence>
<keyword evidence="2" id="KW-0812">Transmembrane</keyword>
<evidence type="ECO:0000256" key="2">
    <source>
        <dbReference type="SAM" id="Phobius"/>
    </source>
</evidence>
<organism evidence="3 4">
    <name type="scientific">Penicillium nordicum</name>
    <dbReference type="NCBI Taxonomy" id="229535"/>
    <lineage>
        <taxon>Eukaryota</taxon>
        <taxon>Fungi</taxon>
        <taxon>Dikarya</taxon>
        <taxon>Ascomycota</taxon>
        <taxon>Pezizomycotina</taxon>
        <taxon>Eurotiomycetes</taxon>
        <taxon>Eurotiomycetidae</taxon>
        <taxon>Eurotiales</taxon>
        <taxon>Aspergillaceae</taxon>
        <taxon>Penicillium</taxon>
    </lineage>
</organism>
<comment type="caution">
    <text evidence="3">The sequence shown here is derived from an EMBL/GenBank/DDBJ whole genome shotgun (WGS) entry which is preliminary data.</text>
</comment>
<dbReference type="PANTHER" id="PTHR33365:SF14">
    <property type="entry name" value="TAT PATHWAY SIGNAL SEQUENCE"/>
    <property type="match status" value="1"/>
</dbReference>
<dbReference type="Proteomes" id="UP000037696">
    <property type="component" value="Unassembled WGS sequence"/>
</dbReference>
<protein>
    <recommendedName>
        <fullName evidence="5">DUF3328 domain-containing protein</fullName>
    </recommendedName>
</protein>
<reference evidence="3 4" key="1">
    <citation type="submission" date="2015-08" db="EMBL/GenBank/DDBJ databases">
        <title>Genome sequencing of Penicillium nordicum.</title>
        <authorList>
            <person name="Nguyen H.D."/>
            <person name="Seifert K.A."/>
        </authorList>
    </citation>
    <scope>NUCLEOTIDE SEQUENCE [LARGE SCALE GENOMIC DNA]</scope>
    <source>
        <strain evidence="3 4">DAOMC 185683</strain>
    </source>
</reference>
<sequence>MPDTLALAMDPLKASPSRYSSDCEAVEESEQFLPHTSEPHEGLNSPKARPALSRTLWIATSLNLVLFLVSVYVLFDSHYLLRDIRQNKNNVLVKEVDFFSPFLDQVHIPLRDVKINGTLLDMDTSIFRASPSPEVDLAWNRVGSLVPHVISGDDVLRLGKDPTKTARFTENFGFGPDAHIAELDVLHTIHCLNAIRRDVHWRYYYIEKYPTGEFPELHRIHTDHCLYVVLQNLMCAATLDVVTQPWVHSQLHPFPDFSINKKCRDFGAILGWHEKTMVDDMEAYAALRMPEGHIPYEMSEEFYRAFGVAAGEEEHHH</sequence>
<dbReference type="InterPro" id="IPR021765">
    <property type="entry name" value="UstYa-like"/>
</dbReference>
<dbReference type="Pfam" id="PF11807">
    <property type="entry name" value="UstYa"/>
    <property type="match status" value="1"/>
</dbReference>
<keyword evidence="4" id="KW-1185">Reference proteome</keyword>
<dbReference type="STRING" id="229535.A0A0M8NYJ8"/>
<keyword evidence="2" id="KW-0472">Membrane</keyword>
<gene>
    <name evidence="3" type="ORF">ACN38_g12235</name>
</gene>
<accession>A0A0M8NYJ8</accession>
<evidence type="ECO:0000313" key="4">
    <source>
        <dbReference type="Proteomes" id="UP000037696"/>
    </source>
</evidence>
<dbReference type="OrthoDB" id="3687641at2759"/>
<dbReference type="AlphaFoldDB" id="A0A0M8NYJ8"/>
<proteinExistence type="inferred from homology"/>
<dbReference type="EMBL" id="LHQQ01000366">
    <property type="protein sequence ID" value="KOS36991.1"/>
    <property type="molecule type" value="Genomic_DNA"/>
</dbReference>